<protein>
    <submittedName>
        <fullName evidence="2">Lysophospholipid acyltransferase family protein</fullName>
    </submittedName>
</protein>
<evidence type="ECO:0000313" key="3">
    <source>
        <dbReference type="Proteomes" id="UP001446205"/>
    </source>
</evidence>
<dbReference type="EMBL" id="JBBPCO010000018">
    <property type="protein sequence ID" value="MEK8090868.1"/>
    <property type="molecule type" value="Genomic_DNA"/>
</dbReference>
<reference evidence="2 3" key="1">
    <citation type="submission" date="2024-04" db="EMBL/GenBank/DDBJ databases">
        <authorList>
            <person name="Abashina T."/>
            <person name="Shaikin A."/>
        </authorList>
    </citation>
    <scope>NUCLEOTIDE SEQUENCE [LARGE SCALE GENOMIC DNA]</scope>
    <source>
        <strain evidence="2 3">AAFK</strain>
    </source>
</reference>
<keyword evidence="3" id="KW-1185">Reference proteome</keyword>
<comment type="caution">
    <text evidence="2">The sequence shown here is derived from an EMBL/GenBank/DDBJ whole genome shotgun (WGS) entry which is preliminary data.</text>
</comment>
<evidence type="ECO:0000313" key="2">
    <source>
        <dbReference type="EMBL" id="MEK8090868.1"/>
    </source>
</evidence>
<accession>A0ABU9DEJ9</accession>
<dbReference type="Proteomes" id="UP001446205">
    <property type="component" value="Unassembled WGS sequence"/>
</dbReference>
<dbReference type="GO" id="GO:0016746">
    <property type="term" value="F:acyltransferase activity"/>
    <property type="evidence" value="ECO:0007669"/>
    <property type="project" value="UniProtKB-KW"/>
</dbReference>
<dbReference type="InterPro" id="IPR007172">
    <property type="entry name" value="DUF374"/>
</dbReference>
<keyword evidence="2" id="KW-0808">Transferase</keyword>
<dbReference type="RefSeq" id="WP_341371923.1">
    <property type="nucleotide sequence ID" value="NZ_JBBPCO010000018.1"/>
</dbReference>
<organism evidence="2 3">
    <name type="scientific">Thermithiobacillus plumbiphilus</name>
    <dbReference type="NCBI Taxonomy" id="1729899"/>
    <lineage>
        <taxon>Bacteria</taxon>
        <taxon>Pseudomonadati</taxon>
        <taxon>Pseudomonadota</taxon>
        <taxon>Acidithiobacillia</taxon>
        <taxon>Acidithiobacillales</taxon>
        <taxon>Thermithiobacillaceae</taxon>
        <taxon>Thermithiobacillus</taxon>
    </lineage>
</organism>
<gene>
    <name evidence="2" type="ORF">WOB96_14005</name>
</gene>
<name>A0ABU9DEJ9_9PROT</name>
<dbReference type="Pfam" id="PF04028">
    <property type="entry name" value="DUF374"/>
    <property type="match status" value="1"/>
</dbReference>
<sequence>MRLEGPWQGIAARVIANYIRLVAWTGRWRILGDAAVQDLVRHDQPVLLAFWHGRLLMIPHAYQRLGGRKVHILISEHRDGELIARTMAHWGYQAVRGSSRQGAAKGLRGMLRIARSGSDLAITPDGPRGPREVLQPGVLEIARLARIPIVPVSYSARWARTIDSWDRFLLPLPFTRGTILWGEPLWIPADANAETMASIGRSLEAEMRKLTQRADQYTKEKS</sequence>
<dbReference type="CDD" id="cd07983">
    <property type="entry name" value="LPLAT_DUF374-like"/>
    <property type="match status" value="1"/>
</dbReference>
<proteinExistence type="predicted"/>
<feature type="domain" description="DUF374" evidence="1">
    <location>
        <begin position="67"/>
        <end position="131"/>
    </location>
</feature>
<keyword evidence="2" id="KW-0012">Acyltransferase</keyword>
<evidence type="ECO:0000259" key="1">
    <source>
        <dbReference type="Pfam" id="PF04028"/>
    </source>
</evidence>